<keyword evidence="2" id="KW-1185">Reference proteome</keyword>
<dbReference type="AlphaFoldDB" id="Q13WQ5"/>
<dbReference type="EMBL" id="CP000270">
    <property type="protein sequence ID" value="ABE31484.1"/>
    <property type="molecule type" value="Genomic_DNA"/>
</dbReference>
<accession>Q13WQ5</accession>
<proteinExistence type="predicted"/>
<evidence type="ECO:0000313" key="1">
    <source>
        <dbReference type="EMBL" id="ABE31484.1"/>
    </source>
</evidence>
<dbReference type="KEGG" id="bxe:Bxe_A1470"/>
<dbReference type="Proteomes" id="UP000001817">
    <property type="component" value="Chromosome 1"/>
</dbReference>
<protein>
    <submittedName>
        <fullName evidence="1">Uncharacterized protein</fullName>
    </submittedName>
</protein>
<organism evidence="1 2">
    <name type="scientific">Paraburkholderia xenovorans (strain LB400)</name>
    <dbReference type="NCBI Taxonomy" id="266265"/>
    <lineage>
        <taxon>Bacteria</taxon>
        <taxon>Pseudomonadati</taxon>
        <taxon>Pseudomonadota</taxon>
        <taxon>Betaproteobacteria</taxon>
        <taxon>Burkholderiales</taxon>
        <taxon>Burkholderiaceae</taxon>
        <taxon>Paraburkholderia</taxon>
    </lineage>
</organism>
<sequence>MSFEKKRLSRASSLRESTRRRAGAVYRLNAAYVLQKKCTIIFMLLNINHDLWRGTPLRGSALICAAGVGACRQSWEERAWCAAAVMD</sequence>
<name>Q13WQ5_PARXL</name>
<evidence type="ECO:0000313" key="2">
    <source>
        <dbReference type="Proteomes" id="UP000001817"/>
    </source>
</evidence>
<reference evidence="1 2" key="1">
    <citation type="journal article" date="2006" name="Proc. Natl. Acad. Sci. U.S.A.">
        <title>Burkholderia xenovorans LB400 harbors a multi-replicon, 9.73-Mbp genome shaped for versatility.</title>
        <authorList>
            <person name="Chain P.S."/>
            <person name="Denef V.J."/>
            <person name="Konstantinidis K.T."/>
            <person name="Vergez L.M."/>
            <person name="Agullo L."/>
            <person name="Reyes V.L."/>
            <person name="Hauser L."/>
            <person name="Cordova M."/>
            <person name="Gomez L."/>
            <person name="Gonzalez M."/>
            <person name="Land M."/>
            <person name="Lao V."/>
            <person name="Larimer F."/>
            <person name="LiPuma J.J."/>
            <person name="Mahenthiralingam E."/>
            <person name="Malfatti S.A."/>
            <person name="Marx C.J."/>
            <person name="Parnell J.J."/>
            <person name="Ramette A."/>
            <person name="Richardson P."/>
            <person name="Seeger M."/>
            <person name="Smith D."/>
            <person name="Spilker T."/>
            <person name="Sul W.J."/>
            <person name="Tsoi T.V."/>
            <person name="Ulrich L.E."/>
            <person name="Zhulin I.B."/>
            <person name="Tiedje J.M."/>
        </authorList>
    </citation>
    <scope>NUCLEOTIDE SEQUENCE [LARGE SCALE GENOMIC DNA]</scope>
    <source>
        <strain evidence="1 2">LB400</strain>
    </source>
</reference>
<gene>
    <name evidence="1" type="ORF">Bxe_A1470</name>
</gene>